<reference evidence="1" key="1">
    <citation type="journal article" date="2014" name="Microbiology">
        <title>A 2,4-dichlorophenoxyacetic acid degradation plasmid pM7012 discloses distribution of an unclassified megaplasmid group across bacterial species.</title>
        <authorList>
            <person name="Sakai Y."/>
            <person name="Ogawa N."/>
            <person name="Shimomura Y."/>
            <person name="Fujii T."/>
        </authorList>
    </citation>
    <scope>NUCLEOTIDE SEQUENCE</scope>
    <source>
        <strain evidence="1">M701</strain>
    </source>
</reference>
<evidence type="ECO:0000313" key="1">
    <source>
        <dbReference type="EMBL" id="BAO19028.1"/>
    </source>
</evidence>
<accession>V5YNZ8</accession>
<keyword evidence="1" id="KW-0614">Plasmid</keyword>
<dbReference type="AlphaFoldDB" id="V5YNZ8"/>
<sequence>MATENDISRWFDLGLNEGAGHLIVLQDGSRHEDYPLYVGRHEDVHAVAARYDGVNMQRVLAIYDLATALEPQLDDVLAGHS</sequence>
<organism evidence="1">
    <name type="scientific">Burkholderia sp. M701</name>
    <dbReference type="NCBI Taxonomy" id="326454"/>
    <lineage>
        <taxon>Bacteria</taxon>
        <taxon>Pseudomonadati</taxon>
        <taxon>Pseudomonadota</taxon>
        <taxon>Betaproteobacteria</taxon>
        <taxon>Burkholderiales</taxon>
        <taxon>Burkholderiaceae</taxon>
        <taxon>Burkholderia</taxon>
    </lineage>
</organism>
<reference evidence="1" key="2">
    <citation type="submission" date="2024-06" db="EMBL/GenBank/DDBJ databases">
        <authorList>
            <person name="Sakai Y."/>
            <person name="Fujii T."/>
        </authorList>
    </citation>
    <scope>NUCLEOTIDE SEQUENCE</scope>
    <source>
        <strain evidence="1">M701</strain>
        <plasmid evidence="1">pM7012</plasmid>
    </source>
</reference>
<geneLocation type="plasmid" evidence="1">
    <name>pM7012</name>
</geneLocation>
<proteinExistence type="predicted"/>
<dbReference type="EMBL" id="AB853026">
    <property type="protein sequence ID" value="BAO19028.1"/>
    <property type="molecule type" value="Genomic_DNA"/>
</dbReference>
<dbReference type="RefSeq" id="WP_023842571.1">
    <property type="nucleotide sequence ID" value="NC_022995.1"/>
</dbReference>
<name>V5YNZ8_9BURK</name>
<protein>
    <submittedName>
        <fullName evidence="1">Uncharacterized protein</fullName>
    </submittedName>
</protein>